<feature type="domain" description="RNA polymerase sigma factor 70 region 4 type 2" evidence="6">
    <location>
        <begin position="103"/>
        <end position="150"/>
    </location>
</feature>
<dbReference type="GO" id="GO:0003677">
    <property type="term" value="F:DNA binding"/>
    <property type="evidence" value="ECO:0007669"/>
    <property type="project" value="InterPro"/>
</dbReference>
<dbReference type="InterPro" id="IPR039425">
    <property type="entry name" value="RNA_pol_sigma-70-like"/>
</dbReference>
<dbReference type="Gene3D" id="1.10.10.10">
    <property type="entry name" value="Winged helix-like DNA-binding domain superfamily/Winged helix DNA-binding domain"/>
    <property type="match status" value="1"/>
</dbReference>
<evidence type="ECO:0000259" key="5">
    <source>
        <dbReference type="Pfam" id="PF04542"/>
    </source>
</evidence>
<dbReference type="Proteomes" id="UP000283975">
    <property type="component" value="Unassembled WGS sequence"/>
</dbReference>
<dbReference type="InterPro" id="IPR007627">
    <property type="entry name" value="RNA_pol_sigma70_r2"/>
</dbReference>
<evidence type="ECO:0000256" key="3">
    <source>
        <dbReference type="ARBA" id="ARBA00023082"/>
    </source>
</evidence>
<dbReference type="InterPro" id="IPR013249">
    <property type="entry name" value="RNA_pol_sigma70_r4_t2"/>
</dbReference>
<dbReference type="SUPFAM" id="SSF88946">
    <property type="entry name" value="Sigma2 domain of RNA polymerase sigma factors"/>
    <property type="match status" value="1"/>
</dbReference>
<dbReference type="Pfam" id="PF04542">
    <property type="entry name" value="Sigma70_r2"/>
    <property type="match status" value="1"/>
</dbReference>
<proteinExistence type="inferred from homology"/>
<evidence type="ECO:0000313" key="10">
    <source>
        <dbReference type="Proteomes" id="UP000284543"/>
    </source>
</evidence>
<gene>
    <name evidence="8" type="ORF">DW839_14500</name>
    <name evidence="7" type="ORF">DWW02_14280</name>
</gene>
<evidence type="ECO:0000313" key="7">
    <source>
        <dbReference type="EMBL" id="RGV75467.1"/>
    </source>
</evidence>
<dbReference type="GO" id="GO:0006352">
    <property type="term" value="P:DNA-templated transcription initiation"/>
    <property type="evidence" value="ECO:0007669"/>
    <property type="project" value="InterPro"/>
</dbReference>
<dbReference type="NCBIfam" id="TIGR02937">
    <property type="entry name" value="sigma70-ECF"/>
    <property type="match status" value="1"/>
</dbReference>
<dbReference type="GeneID" id="23112176"/>
<dbReference type="GO" id="GO:0016987">
    <property type="term" value="F:sigma factor activity"/>
    <property type="evidence" value="ECO:0007669"/>
    <property type="project" value="UniProtKB-KW"/>
</dbReference>
<dbReference type="InterPro" id="IPR013325">
    <property type="entry name" value="RNA_pol_sigma_r2"/>
</dbReference>
<comment type="caution">
    <text evidence="7">The sequence shown here is derived from an EMBL/GenBank/DDBJ whole genome shotgun (WGS) entry which is preliminary data.</text>
</comment>
<name>A0A412Z643_9FIRM</name>
<evidence type="ECO:0000259" key="6">
    <source>
        <dbReference type="Pfam" id="PF08281"/>
    </source>
</evidence>
<keyword evidence="3" id="KW-0731">Sigma factor</keyword>
<dbReference type="AlphaFoldDB" id="A0A412Z643"/>
<dbReference type="EMBL" id="QRZM01000005">
    <property type="protein sequence ID" value="RGV75467.1"/>
    <property type="molecule type" value="Genomic_DNA"/>
</dbReference>
<evidence type="ECO:0000256" key="2">
    <source>
        <dbReference type="ARBA" id="ARBA00023015"/>
    </source>
</evidence>
<protein>
    <submittedName>
        <fullName evidence="7">RNA polymerase sigma factor</fullName>
    </submittedName>
</protein>
<evidence type="ECO:0000256" key="4">
    <source>
        <dbReference type="ARBA" id="ARBA00023163"/>
    </source>
</evidence>
<dbReference type="SUPFAM" id="SSF88659">
    <property type="entry name" value="Sigma3 and sigma4 domains of RNA polymerase sigma factors"/>
    <property type="match status" value="1"/>
</dbReference>
<comment type="similarity">
    <text evidence="1">Belongs to the sigma-70 factor family. ECF subfamily.</text>
</comment>
<dbReference type="Pfam" id="PF08281">
    <property type="entry name" value="Sigma70_r4_2"/>
    <property type="match status" value="1"/>
</dbReference>
<evidence type="ECO:0000313" key="9">
    <source>
        <dbReference type="Proteomes" id="UP000283975"/>
    </source>
</evidence>
<dbReference type="EMBL" id="QSHZ01000014">
    <property type="protein sequence ID" value="RHC55433.1"/>
    <property type="molecule type" value="Genomic_DNA"/>
</dbReference>
<dbReference type="InterPro" id="IPR014284">
    <property type="entry name" value="RNA_pol_sigma-70_dom"/>
</dbReference>
<keyword evidence="2" id="KW-0805">Transcription regulation</keyword>
<accession>A0A412Z643</accession>
<dbReference type="PANTHER" id="PTHR43133:SF60">
    <property type="entry name" value="RNA POLYMERASE SIGMA FACTOR SIGV"/>
    <property type="match status" value="1"/>
</dbReference>
<dbReference type="RefSeq" id="WP_002567568.1">
    <property type="nucleotide sequence ID" value="NZ_BAABXO010000001.1"/>
</dbReference>
<dbReference type="Proteomes" id="UP000284543">
    <property type="component" value="Unassembled WGS sequence"/>
</dbReference>
<dbReference type="InterPro" id="IPR013324">
    <property type="entry name" value="RNA_pol_sigma_r3/r4-like"/>
</dbReference>
<dbReference type="Gene3D" id="1.10.1740.10">
    <property type="match status" value="1"/>
</dbReference>
<keyword evidence="4" id="KW-0804">Transcription</keyword>
<sequence length="164" mass="19115">MRQESDVEQTIGQYADMVKHICFVYMKNESDTEDVFQDVFLKYALFSEPFDSEEHKKAWLIRVTVNRCKDLLRSFFRTHTCSLEEAMSMADTKSQDLSHVLESVMNLSDKYRIIVYLHYYEGYSAVEIAGILHKNVNTVYTHLSRAKAELKKMLGGDEGETKYT</sequence>
<evidence type="ECO:0000313" key="8">
    <source>
        <dbReference type="EMBL" id="RHC55433.1"/>
    </source>
</evidence>
<feature type="domain" description="RNA polymerase sigma-70 region 2" evidence="5">
    <location>
        <begin position="11"/>
        <end position="74"/>
    </location>
</feature>
<dbReference type="PANTHER" id="PTHR43133">
    <property type="entry name" value="RNA POLYMERASE ECF-TYPE SIGMA FACTO"/>
    <property type="match status" value="1"/>
</dbReference>
<organism evidence="7 10">
    <name type="scientific">Enterocloster bolteae</name>
    <dbReference type="NCBI Taxonomy" id="208479"/>
    <lineage>
        <taxon>Bacteria</taxon>
        <taxon>Bacillati</taxon>
        <taxon>Bacillota</taxon>
        <taxon>Clostridia</taxon>
        <taxon>Lachnospirales</taxon>
        <taxon>Lachnospiraceae</taxon>
        <taxon>Enterocloster</taxon>
    </lineage>
</organism>
<reference evidence="9 10" key="1">
    <citation type="submission" date="2018-08" db="EMBL/GenBank/DDBJ databases">
        <title>A genome reference for cultivated species of the human gut microbiota.</title>
        <authorList>
            <person name="Zou Y."/>
            <person name="Xue W."/>
            <person name="Luo G."/>
        </authorList>
    </citation>
    <scope>NUCLEOTIDE SEQUENCE [LARGE SCALE GENOMIC DNA]</scope>
    <source>
        <strain evidence="7 10">AF14-18</strain>
        <strain evidence="8 9">AM35-14</strain>
    </source>
</reference>
<dbReference type="CDD" id="cd06171">
    <property type="entry name" value="Sigma70_r4"/>
    <property type="match status" value="1"/>
</dbReference>
<evidence type="ECO:0000256" key="1">
    <source>
        <dbReference type="ARBA" id="ARBA00010641"/>
    </source>
</evidence>
<dbReference type="InterPro" id="IPR036388">
    <property type="entry name" value="WH-like_DNA-bd_sf"/>
</dbReference>
<dbReference type="KEGG" id="cbol:CGC65_14300"/>